<evidence type="ECO:0000313" key="3">
    <source>
        <dbReference type="Proteomes" id="UP000249056"/>
    </source>
</evidence>
<dbReference type="AlphaFoldDB" id="A0A395ICG0"/>
<name>A0A395ICG0_9HELO</name>
<gene>
    <name evidence="2" type="ORF">DID88_009681</name>
</gene>
<evidence type="ECO:0000256" key="1">
    <source>
        <dbReference type="SAM" id="MobiDB-lite"/>
    </source>
</evidence>
<feature type="region of interest" description="Disordered" evidence="1">
    <location>
        <begin position="288"/>
        <end position="319"/>
    </location>
</feature>
<proteinExistence type="predicted"/>
<evidence type="ECO:0000313" key="2">
    <source>
        <dbReference type="EMBL" id="RAL58047.1"/>
    </source>
</evidence>
<sequence length="593" mass="66924">MCLCSDIQYGFTQSSDNQEFVGRLEAFLTQLYTYISSNEQLMPHLPFILQKRTASVSSTASEPLQVEKEKRIAKIYKYDPADYHVQTLLHRNFDIWDKQPQSFFVYQQAQLTYETIDPQSAIILNCLQLQQIDTHSRILRRFYCVALYRCRKAERRNDDAKSMARTIFPIYHSGKSLEEAGDDMQSLVKTIETLLQAGPRYENIAEKLGFGSLFLLGDMIPIGVWEKWLPRKGPLLDQAMKYLMDKGIIDLGKKYEKLAEKIINVLNDSLPKFPCLWISEDIVVQQPSKRKPSHQLGGRKKRNRNDTTKDILDSSGCGTEAEPTALDHTIEFADQLGANSPGNRACNFASDRFRQDPGTSTTICARAPDADPATSISNPISIHALLNADITTSIHGQQLSSQAKGARQLIGAVEEHTADDRIQATNDQTIKGNRQKENLEINLEEPFRSPIMARLQPGLENHRQDIIAMFPQDWEQDATFSMTVDRETGSKLLHIFDLQRQPQVQFAQGQIHQYSEMPMENLSCLGPSLHQATVGSEKYKSALRSGCARCTCVSAFISGGTDDNDITFSIMVDQKSGLRLRDSFGLHEIEKGF</sequence>
<reference evidence="2 3" key="1">
    <citation type="submission" date="2018-06" db="EMBL/GenBank/DDBJ databases">
        <title>Genome Sequence of the Brown Rot Fungal Pathogen Monilinia fructigena.</title>
        <authorList>
            <person name="Landi L."/>
            <person name="De Miccolis Angelini R.M."/>
            <person name="Pollastro S."/>
            <person name="Abate D."/>
            <person name="Faretra F."/>
            <person name="Romanazzi G."/>
        </authorList>
    </citation>
    <scope>NUCLEOTIDE SEQUENCE [LARGE SCALE GENOMIC DNA]</scope>
    <source>
        <strain evidence="2 3">Mfrg269</strain>
    </source>
</reference>
<protein>
    <submittedName>
        <fullName evidence="2">Uncharacterized protein</fullName>
    </submittedName>
</protein>
<organism evidence="2 3">
    <name type="scientific">Monilinia fructigena</name>
    <dbReference type="NCBI Taxonomy" id="38457"/>
    <lineage>
        <taxon>Eukaryota</taxon>
        <taxon>Fungi</taxon>
        <taxon>Dikarya</taxon>
        <taxon>Ascomycota</taxon>
        <taxon>Pezizomycotina</taxon>
        <taxon>Leotiomycetes</taxon>
        <taxon>Helotiales</taxon>
        <taxon>Sclerotiniaceae</taxon>
        <taxon>Monilinia</taxon>
    </lineage>
</organism>
<accession>A0A395ICG0</accession>
<comment type="caution">
    <text evidence="2">The sequence shown here is derived from an EMBL/GenBank/DDBJ whole genome shotgun (WGS) entry which is preliminary data.</text>
</comment>
<dbReference type="EMBL" id="QKRW01000107">
    <property type="protein sequence ID" value="RAL58047.1"/>
    <property type="molecule type" value="Genomic_DNA"/>
</dbReference>
<keyword evidence="3" id="KW-1185">Reference proteome</keyword>
<feature type="compositionally biased region" description="Basic residues" evidence="1">
    <location>
        <begin position="288"/>
        <end position="303"/>
    </location>
</feature>
<dbReference type="OrthoDB" id="3485281at2759"/>
<dbReference type="Proteomes" id="UP000249056">
    <property type="component" value="Unassembled WGS sequence"/>
</dbReference>